<keyword evidence="1" id="KW-0968">Cytoplasmic vesicle</keyword>
<comment type="function">
    <text evidence="1">Component of the coat protein complex II (COPII) which promotes the formation of transport vesicles from the endoplasmic reticulum (ER). The coat has two main functions, the physical deformation of the endoplasmic reticulum membrane into vesicles and the selection of cargo molecules.</text>
</comment>
<proteinExistence type="inferred from homology"/>
<sequence length="111" mass="13013">MDTFFYICIWKGATIASWEEQKYHEDPEYENVKNLLEDPVQDAQAIMEERFPMPRFFITKPNDTQERKIKARVNPSSLSTTNKTVESGNFFTEDVSLNVFMQHLIKMAVQS</sequence>
<dbReference type="GO" id="GO:0070971">
    <property type="term" value="C:endoplasmic reticulum exit site"/>
    <property type="evidence" value="ECO:0007669"/>
    <property type="project" value="TreeGrafter"/>
</dbReference>
<keyword evidence="1" id="KW-0472">Membrane</keyword>
<protein>
    <recommendedName>
        <fullName evidence="1">Protein transport protein SEC23</fullName>
    </recommendedName>
</protein>
<keyword evidence="1" id="KW-0256">Endoplasmic reticulum</keyword>
<evidence type="ECO:0000313" key="2">
    <source>
        <dbReference type="EMBL" id="CAE0588723.1"/>
    </source>
</evidence>
<dbReference type="SUPFAM" id="SSF82754">
    <property type="entry name" value="C-terminal, gelsolin-like domain of Sec23/24"/>
    <property type="match status" value="1"/>
</dbReference>
<dbReference type="AlphaFoldDB" id="A0A7S3TM92"/>
<dbReference type="PANTHER" id="PTHR11141">
    <property type="entry name" value="PROTEIN TRANSPORT PROTEIN SEC23"/>
    <property type="match status" value="1"/>
</dbReference>
<organism evidence="2">
    <name type="scientific">Strombidinopsis acuminata</name>
    <dbReference type="NCBI Taxonomy" id="141414"/>
    <lineage>
        <taxon>Eukaryota</taxon>
        <taxon>Sar</taxon>
        <taxon>Alveolata</taxon>
        <taxon>Ciliophora</taxon>
        <taxon>Intramacronucleata</taxon>
        <taxon>Spirotrichea</taxon>
        <taxon>Choreotrichia</taxon>
        <taxon>Choreotrichida</taxon>
        <taxon>Strombidinopsidae</taxon>
        <taxon>Strombidinopsis</taxon>
    </lineage>
</organism>
<reference evidence="2" key="1">
    <citation type="submission" date="2021-01" db="EMBL/GenBank/DDBJ databases">
        <authorList>
            <person name="Corre E."/>
            <person name="Pelletier E."/>
            <person name="Niang G."/>
            <person name="Scheremetjew M."/>
            <person name="Finn R."/>
            <person name="Kale V."/>
            <person name="Holt S."/>
            <person name="Cochrane G."/>
            <person name="Meng A."/>
            <person name="Brown T."/>
            <person name="Cohen L."/>
        </authorList>
    </citation>
    <scope>NUCLEOTIDE SEQUENCE</scope>
    <source>
        <strain evidence="2">SPMC142</strain>
    </source>
</reference>
<comment type="subcellular location">
    <subcellularLocation>
        <location evidence="1">Cytoplasmic vesicle</location>
        <location evidence="1">COPII-coated vesicle membrane</location>
        <topology evidence="1">Peripheral membrane protein</topology>
        <orientation evidence="1">Cytoplasmic side</orientation>
    </subcellularLocation>
    <subcellularLocation>
        <location evidence="1">Endoplasmic reticulum membrane</location>
        <topology evidence="1">Peripheral membrane protein</topology>
        <orientation evidence="1">Cytoplasmic side</orientation>
    </subcellularLocation>
</comment>
<dbReference type="GO" id="GO:0015031">
    <property type="term" value="P:protein transport"/>
    <property type="evidence" value="ECO:0007669"/>
    <property type="project" value="UniProtKB-KW"/>
</dbReference>
<keyword evidence="1" id="KW-0862">Zinc</keyword>
<keyword evidence="1" id="KW-0963">Cytoplasm</keyword>
<evidence type="ECO:0000256" key="1">
    <source>
        <dbReference type="RuleBase" id="RU365030"/>
    </source>
</evidence>
<dbReference type="Gene3D" id="1.20.120.730">
    <property type="entry name" value="Sec23/Sec24 helical domain"/>
    <property type="match status" value="1"/>
</dbReference>
<dbReference type="GO" id="GO:0090110">
    <property type="term" value="P:COPII-coated vesicle cargo loading"/>
    <property type="evidence" value="ECO:0007669"/>
    <property type="project" value="TreeGrafter"/>
</dbReference>
<comment type="similarity">
    <text evidence="1">Belongs to the SEC23/SEC24 family. SEC23 subfamily.</text>
</comment>
<dbReference type="EMBL" id="HBIQ01088117">
    <property type="protein sequence ID" value="CAE0588723.1"/>
    <property type="molecule type" value="Transcribed_RNA"/>
</dbReference>
<dbReference type="GO" id="GO:0046872">
    <property type="term" value="F:metal ion binding"/>
    <property type="evidence" value="ECO:0007669"/>
    <property type="project" value="UniProtKB-KW"/>
</dbReference>
<dbReference type="GO" id="GO:0030127">
    <property type="term" value="C:COPII vesicle coat"/>
    <property type="evidence" value="ECO:0007669"/>
    <property type="project" value="TreeGrafter"/>
</dbReference>
<dbReference type="InterPro" id="IPR029006">
    <property type="entry name" value="ADF-H/Gelsolin-like_dom_sf"/>
</dbReference>
<keyword evidence="1" id="KW-0479">Metal-binding</keyword>
<dbReference type="PANTHER" id="PTHR11141:SF0">
    <property type="entry name" value="PROTEIN TRANSPORT PROTEIN SEC23"/>
    <property type="match status" value="1"/>
</dbReference>
<dbReference type="GO" id="GO:0005789">
    <property type="term" value="C:endoplasmic reticulum membrane"/>
    <property type="evidence" value="ECO:0007669"/>
    <property type="project" value="UniProtKB-SubCell"/>
</dbReference>
<dbReference type="Gene3D" id="3.40.20.10">
    <property type="entry name" value="Severin"/>
    <property type="match status" value="1"/>
</dbReference>
<gene>
    <name evidence="2" type="ORF">SACU0126_LOCUS28087</name>
</gene>
<keyword evidence="1" id="KW-0813">Transport</keyword>
<dbReference type="GO" id="GO:0005096">
    <property type="term" value="F:GTPase activator activity"/>
    <property type="evidence" value="ECO:0007669"/>
    <property type="project" value="TreeGrafter"/>
</dbReference>
<keyword evidence="1" id="KW-0653">Protein transport</keyword>
<dbReference type="InterPro" id="IPR037364">
    <property type="entry name" value="Sec23"/>
</dbReference>
<accession>A0A7S3TM92</accession>
<dbReference type="InterPro" id="IPR036180">
    <property type="entry name" value="Gelsolin-like_dom_sf"/>
</dbReference>
<keyword evidence="1" id="KW-0931">ER-Golgi transport</keyword>
<name>A0A7S3TM92_9SPIT</name>